<accession>A0A8J7D891</accession>
<evidence type="ECO:0000313" key="2">
    <source>
        <dbReference type="EMBL" id="MBE9021031.1"/>
    </source>
</evidence>
<protein>
    <submittedName>
        <fullName evidence="2">Uncharacterized protein</fullName>
    </submittedName>
</protein>
<sequence>MTNYPSTSAITQAELEKLLMQLQQLRSSITTARETIAPLETNLAAAYNEFQAVVGTLRRQSMRLQAEIASLRSQIQCFTQDEDDTQQQDVVNDNFLYQEEQTTEFSLKDPEAIGKDMLLEHIFRLLDPDVNAEDAELFANLQGLCSDATASLADVLEELPWGVVWITRNSQENLTQQYQRLKIWEGALNRQLQNLKQATERLYKDSRYGLWQQQQKSQEHWHNFLNQCIEQQQDQNYELQAELDKLKEEWGRITLRVRHLPATGNPSTAVDSPAIRDYE</sequence>
<dbReference type="RefSeq" id="WP_193912840.1">
    <property type="nucleotide sequence ID" value="NZ_JADEXS020000001.1"/>
</dbReference>
<dbReference type="AlphaFoldDB" id="A0A8J7D891"/>
<reference evidence="2" key="1">
    <citation type="submission" date="2020-10" db="EMBL/GenBank/DDBJ databases">
        <authorList>
            <person name="Castelo-Branco R."/>
            <person name="Eusebio N."/>
            <person name="Adriana R."/>
            <person name="Vieira A."/>
            <person name="Brugerolle De Fraissinette N."/>
            <person name="Rezende De Castro R."/>
            <person name="Schneider M.P."/>
            <person name="Vasconcelos V."/>
            <person name="Leao P.N."/>
        </authorList>
    </citation>
    <scope>NUCLEOTIDE SEQUENCE</scope>
    <source>
        <strain evidence="2">LEGE 12446</strain>
    </source>
</reference>
<proteinExistence type="predicted"/>
<keyword evidence="1" id="KW-0175">Coiled coil</keyword>
<evidence type="ECO:0000313" key="3">
    <source>
        <dbReference type="Proteomes" id="UP000622533"/>
    </source>
</evidence>
<dbReference type="EMBL" id="JADEXS010000004">
    <property type="protein sequence ID" value="MBE9021031.1"/>
    <property type="molecule type" value="Genomic_DNA"/>
</dbReference>
<dbReference type="Proteomes" id="UP000622533">
    <property type="component" value="Unassembled WGS sequence"/>
</dbReference>
<keyword evidence="3" id="KW-1185">Reference proteome</keyword>
<evidence type="ECO:0000256" key="1">
    <source>
        <dbReference type="SAM" id="Coils"/>
    </source>
</evidence>
<comment type="caution">
    <text evidence="2">The sequence shown here is derived from an EMBL/GenBank/DDBJ whole genome shotgun (WGS) entry which is preliminary data.</text>
</comment>
<name>A0A8J7D891_DESMC</name>
<organism evidence="2 3">
    <name type="scientific">Desmonostoc muscorum LEGE 12446</name>
    <dbReference type="NCBI Taxonomy" id="1828758"/>
    <lineage>
        <taxon>Bacteria</taxon>
        <taxon>Bacillati</taxon>
        <taxon>Cyanobacteriota</taxon>
        <taxon>Cyanophyceae</taxon>
        <taxon>Nostocales</taxon>
        <taxon>Nostocaceae</taxon>
        <taxon>Desmonostoc</taxon>
    </lineage>
</organism>
<gene>
    <name evidence="2" type="ORF">IQ276_00740</name>
</gene>
<feature type="coiled-coil region" evidence="1">
    <location>
        <begin position="15"/>
        <end position="74"/>
    </location>
</feature>